<feature type="region of interest" description="Disordered" evidence="1">
    <location>
        <begin position="216"/>
        <end position="294"/>
    </location>
</feature>
<accession>A0ABR2ZHC6</accession>
<sequence>MLESSSQPGLRPHFIKHQGHNGFPESAIPFHNTPRRLELLDALFTVQHCAKSLRDHPDSPRSRQSFLDNTRFQAQYLRHVFQVAFAYLDGDISDIGKVFELLDGERMFMENELSLLHAGSYSNDIDAEFPGFSSFSWIAEHYRQSHISNSSTDHESFVQLPPHSYGIPFTENRVETDASHGISTPLLTTTPDQAGTGSSACENAAAVTTPLQSSPLSGAVVIRQPRGPSNTPRWKTRSRSSSTVSTPTDTLSASTVLPDSILPSDRPKHRRRNRHPKHRSSKDPTMFATNGSSPILSTVHHKSLRLLMKTIRHTLGFAHHNSLVIVLPGT</sequence>
<organism evidence="2 3">
    <name type="scientific">Marasmius tenuissimus</name>
    <dbReference type="NCBI Taxonomy" id="585030"/>
    <lineage>
        <taxon>Eukaryota</taxon>
        <taxon>Fungi</taxon>
        <taxon>Dikarya</taxon>
        <taxon>Basidiomycota</taxon>
        <taxon>Agaricomycotina</taxon>
        <taxon>Agaricomycetes</taxon>
        <taxon>Agaricomycetidae</taxon>
        <taxon>Agaricales</taxon>
        <taxon>Marasmiineae</taxon>
        <taxon>Marasmiaceae</taxon>
        <taxon>Marasmius</taxon>
    </lineage>
</organism>
<evidence type="ECO:0000256" key="1">
    <source>
        <dbReference type="SAM" id="MobiDB-lite"/>
    </source>
</evidence>
<gene>
    <name evidence="2" type="ORF">AAF712_012136</name>
</gene>
<proteinExistence type="predicted"/>
<feature type="region of interest" description="Disordered" evidence="1">
    <location>
        <begin position="181"/>
        <end position="203"/>
    </location>
</feature>
<feature type="compositionally biased region" description="Basic residues" evidence="1">
    <location>
        <begin position="267"/>
        <end position="280"/>
    </location>
</feature>
<feature type="compositionally biased region" description="Polar residues" evidence="1">
    <location>
        <begin position="181"/>
        <end position="201"/>
    </location>
</feature>
<dbReference type="EMBL" id="JBBXMP010000149">
    <property type="protein sequence ID" value="KAL0061071.1"/>
    <property type="molecule type" value="Genomic_DNA"/>
</dbReference>
<dbReference type="Proteomes" id="UP001437256">
    <property type="component" value="Unassembled WGS sequence"/>
</dbReference>
<evidence type="ECO:0000313" key="2">
    <source>
        <dbReference type="EMBL" id="KAL0061071.1"/>
    </source>
</evidence>
<protein>
    <submittedName>
        <fullName evidence="2">Uncharacterized protein</fullName>
    </submittedName>
</protein>
<reference evidence="2 3" key="1">
    <citation type="submission" date="2024-05" db="EMBL/GenBank/DDBJ databases">
        <title>A draft genome resource for the thread blight pathogen Marasmius tenuissimus strain MS-2.</title>
        <authorList>
            <person name="Yulfo-Soto G.E."/>
            <person name="Baruah I.K."/>
            <person name="Amoako-Attah I."/>
            <person name="Bukari Y."/>
            <person name="Meinhardt L.W."/>
            <person name="Bailey B.A."/>
            <person name="Cohen S.P."/>
        </authorList>
    </citation>
    <scope>NUCLEOTIDE SEQUENCE [LARGE SCALE GENOMIC DNA]</scope>
    <source>
        <strain evidence="2 3">MS-2</strain>
    </source>
</reference>
<name>A0ABR2ZHC6_9AGAR</name>
<comment type="caution">
    <text evidence="2">The sequence shown here is derived from an EMBL/GenBank/DDBJ whole genome shotgun (WGS) entry which is preliminary data.</text>
</comment>
<feature type="compositionally biased region" description="Low complexity" evidence="1">
    <location>
        <begin position="239"/>
        <end position="252"/>
    </location>
</feature>
<evidence type="ECO:0000313" key="3">
    <source>
        <dbReference type="Proteomes" id="UP001437256"/>
    </source>
</evidence>
<keyword evidence="3" id="KW-1185">Reference proteome</keyword>